<feature type="non-terminal residue" evidence="2">
    <location>
        <position position="1"/>
    </location>
</feature>
<organism evidence="2 3">
    <name type="scientific">Petrolisthes cinctipes</name>
    <name type="common">Flat porcelain crab</name>
    <dbReference type="NCBI Taxonomy" id="88211"/>
    <lineage>
        <taxon>Eukaryota</taxon>
        <taxon>Metazoa</taxon>
        <taxon>Ecdysozoa</taxon>
        <taxon>Arthropoda</taxon>
        <taxon>Crustacea</taxon>
        <taxon>Multicrustacea</taxon>
        <taxon>Malacostraca</taxon>
        <taxon>Eumalacostraca</taxon>
        <taxon>Eucarida</taxon>
        <taxon>Decapoda</taxon>
        <taxon>Pleocyemata</taxon>
        <taxon>Anomura</taxon>
        <taxon>Galatheoidea</taxon>
        <taxon>Porcellanidae</taxon>
        <taxon>Petrolisthes</taxon>
    </lineage>
</organism>
<feature type="region of interest" description="Disordered" evidence="1">
    <location>
        <begin position="23"/>
        <end position="51"/>
    </location>
</feature>
<accession>A0AAE1BGG9</accession>
<dbReference type="AlphaFoldDB" id="A0AAE1BGG9"/>
<gene>
    <name evidence="2" type="ORF">Pcinc_042963</name>
</gene>
<sequence>ISVCGERPGDNKAWTLAAVDTERRGATRKEDNGEEITKGGDNEGETAVVRL</sequence>
<comment type="caution">
    <text evidence="2">The sequence shown here is derived from an EMBL/GenBank/DDBJ whole genome shotgun (WGS) entry which is preliminary data.</text>
</comment>
<proteinExistence type="predicted"/>
<reference evidence="2" key="1">
    <citation type="submission" date="2023-10" db="EMBL/GenBank/DDBJ databases">
        <title>Genome assemblies of two species of porcelain crab, Petrolisthes cinctipes and Petrolisthes manimaculis (Anomura: Porcellanidae).</title>
        <authorList>
            <person name="Angst P."/>
        </authorList>
    </citation>
    <scope>NUCLEOTIDE SEQUENCE</scope>
    <source>
        <strain evidence="2">PB745_01</strain>
        <tissue evidence="2">Gill</tissue>
    </source>
</reference>
<feature type="compositionally biased region" description="Basic and acidic residues" evidence="1">
    <location>
        <begin position="23"/>
        <end position="41"/>
    </location>
</feature>
<evidence type="ECO:0000313" key="2">
    <source>
        <dbReference type="EMBL" id="KAK3850326.1"/>
    </source>
</evidence>
<protein>
    <submittedName>
        <fullName evidence="2">Uncharacterized protein</fullName>
    </submittedName>
</protein>
<name>A0AAE1BGG9_PETCI</name>
<evidence type="ECO:0000313" key="3">
    <source>
        <dbReference type="Proteomes" id="UP001286313"/>
    </source>
</evidence>
<keyword evidence="3" id="KW-1185">Reference proteome</keyword>
<evidence type="ECO:0000256" key="1">
    <source>
        <dbReference type="SAM" id="MobiDB-lite"/>
    </source>
</evidence>
<dbReference type="Proteomes" id="UP001286313">
    <property type="component" value="Unassembled WGS sequence"/>
</dbReference>
<dbReference type="EMBL" id="JAWQEG010008435">
    <property type="protein sequence ID" value="KAK3850326.1"/>
    <property type="molecule type" value="Genomic_DNA"/>
</dbReference>